<organism evidence="2 3">
    <name type="scientific">Rhodoblastus acidophilus</name>
    <name type="common">Rhodopseudomonas acidophila</name>
    <dbReference type="NCBI Taxonomy" id="1074"/>
    <lineage>
        <taxon>Bacteria</taxon>
        <taxon>Pseudomonadati</taxon>
        <taxon>Pseudomonadota</taxon>
        <taxon>Alphaproteobacteria</taxon>
        <taxon>Hyphomicrobiales</taxon>
        <taxon>Rhodoblastaceae</taxon>
        <taxon>Rhodoblastus</taxon>
    </lineage>
</organism>
<dbReference type="InterPro" id="IPR009081">
    <property type="entry name" value="PP-bd_ACP"/>
</dbReference>
<dbReference type="EMBL" id="FYDG01000001">
    <property type="protein sequence ID" value="SNB51874.1"/>
    <property type="molecule type" value="Genomic_DNA"/>
</dbReference>
<dbReference type="Proteomes" id="UP000198418">
    <property type="component" value="Unassembled WGS sequence"/>
</dbReference>
<accession>A0A212PY32</accession>
<dbReference type="Gene3D" id="1.10.1200.10">
    <property type="entry name" value="ACP-like"/>
    <property type="match status" value="1"/>
</dbReference>
<feature type="domain" description="Carrier" evidence="1">
    <location>
        <begin position="1"/>
        <end position="78"/>
    </location>
</feature>
<dbReference type="SUPFAM" id="SSF47336">
    <property type="entry name" value="ACP-like"/>
    <property type="match status" value="1"/>
</dbReference>
<proteinExistence type="predicted"/>
<dbReference type="NCBIfam" id="NF005480">
    <property type="entry name" value="PRK07081.1"/>
    <property type="match status" value="1"/>
</dbReference>
<protein>
    <submittedName>
        <fullName evidence="2">Acyl carrier protein</fullName>
    </submittedName>
</protein>
<dbReference type="Pfam" id="PF00550">
    <property type="entry name" value="PP-binding"/>
    <property type="match status" value="1"/>
</dbReference>
<dbReference type="AlphaFoldDB" id="A0A212PY32"/>
<evidence type="ECO:0000313" key="2">
    <source>
        <dbReference type="EMBL" id="SNB51874.1"/>
    </source>
</evidence>
<reference evidence="3" key="1">
    <citation type="submission" date="2017-06" db="EMBL/GenBank/DDBJ databases">
        <authorList>
            <person name="Varghese N."/>
            <person name="Submissions S."/>
        </authorList>
    </citation>
    <scope>NUCLEOTIDE SEQUENCE [LARGE SCALE GENOMIC DNA]</scope>
    <source>
        <strain evidence="3">DSM 137</strain>
    </source>
</reference>
<dbReference type="PROSITE" id="PS50075">
    <property type="entry name" value="CARRIER"/>
    <property type="match status" value="1"/>
</dbReference>
<dbReference type="InterPro" id="IPR036736">
    <property type="entry name" value="ACP-like_sf"/>
</dbReference>
<evidence type="ECO:0000259" key="1">
    <source>
        <dbReference type="PROSITE" id="PS50075"/>
    </source>
</evidence>
<sequence length="84" mass="9121">MIDDIVRGLVAKTCELPVDPISLADDADLYAAGLTSFASVQLMLALEEEFDIEFPDHLLNRKTFATLRAISDAVALLRSGREAA</sequence>
<evidence type="ECO:0000313" key="3">
    <source>
        <dbReference type="Proteomes" id="UP000198418"/>
    </source>
</evidence>
<name>A0A212PY32_RHOAC</name>
<gene>
    <name evidence="2" type="ORF">SAMN06265338_101139</name>
</gene>
<keyword evidence="3" id="KW-1185">Reference proteome</keyword>